<dbReference type="InterPro" id="IPR017740">
    <property type="entry name" value="TssA-like"/>
</dbReference>
<dbReference type="AlphaFoldDB" id="W0LFA3"/>
<sequence>MTIECLLAPVAPEVSCGENLEYDADFMRMTQSAAGKPEQQFGDTIIPAEAPDWGAVERLATGLLHRTKDLRVMFFLTLAWTQLRGIQGYADGLQLLYLAIERYWHQLHPLLENDGEHDPMFRLNALAELGDNTQLTLAVRAAILLKNGGGELTLRDACALLDGSKQELPHFPNGLIYLRSALSNSQQANIQAVLAITQTLAKLRHAIQLHLGEGALPEMTLLQKTFTCIAQAIQQPENHLETEPTILPSPEALTRPNEPLPLGKRDDGQVQSRADALHLLENIKDYFQRYEPSHPAPLMIKRLQKLINLNFLQIVSDLAPDGLRQLEVILGTKEKPDEET</sequence>
<dbReference type="PATRIC" id="fig|1441930.4.peg.3169"/>
<keyword evidence="3" id="KW-1185">Reference proteome</keyword>
<dbReference type="NCBIfam" id="TIGR03363">
    <property type="entry name" value="VI_chp_8"/>
    <property type="match status" value="1"/>
</dbReference>
<reference evidence="2 3" key="1">
    <citation type="submission" date="2014-01" db="EMBL/GenBank/DDBJ databases">
        <title>Isolation of Serratia multitudinisentens RB-25 from Ex-Landfill site.</title>
        <authorList>
            <person name="Robson E.H.J."/>
        </authorList>
    </citation>
    <scope>NUCLEOTIDE SEQUENCE [LARGE SCALE GENOMIC DNA]</scope>
    <source>
        <strain evidence="2 3">RB-25</strain>
    </source>
</reference>
<dbReference type="PANTHER" id="PTHR37951:SF1">
    <property type="entry name" value="TYPE VI SECRETION SYSTEM COMPONENT TSSA1"/>
    <property type="match status" value="1"/>
</dbReference>
<dbReference type="HOGENOM" id="CLU_060104_0_0_6"/>
<evidence type="ECO:0000313" key="3">
    <source>
        <dbReference type="Proteomes" id="UP000019030"/>
    </source>
</evidence>
<accession>W0LFA3</accession>
<dbReference type="STRING" id="1441930.Z042_16080"/>
<dbReference type="RefSeq" id="WP_024913703.1">
    <property type="nucleotide sequence ID" value="NZ_CP007044.2"/>
</dbReference>
<protein>
    <recommendedName>
        <fullName evidence="1">ImpA N-terminal domain-containing protein</fullName>
    </recommendedName>
</protein>
<dbReference type="PANTHER" id="PTHR37951">
    <property type="entry name" value="CYTOPLASMIC PROTEIN-RELATED"/>
    <property type="match status" value="1"/>
</dbReference>
<name>W0LFA3_9GAMM</name>
<dbReference type="KEGG" id="sfo:Z042_16080"/>
<dbReference type="Proteomes" id="UP000019030">
    <property type="component" value="Chromosome"/>
</dbReference>
<dbReference type="EMBL" id="CP007044">
    <property type="protein sequence ID" value="AHG20952.1"/>
    <property type="molecule type" value="Genomic_DNA"/>
</dbReference>
<feature type="domain" description="ImpA N-terminal" evidence="1">
    <location>
        <begin position="7"/>
        <end position="129"/>
    </location>
</feature>
<dbReference type="OrthoDB" id="9771118at2"/>
<dbReference type="eggNOG" id="COG3515">
    <property type="taxonomic scope" value="Bacteria"/>
</dbReference>
<evidence type="ECO:0000313" key="2">
    <source>
        <dbReference type="EMBL" id="AHG20952.1"/>
    </source>
</evidence>
<evidence type="ECO:0000259" key="1">
    <source>
        <dbReference type="Pfam" id="PF06812"/>
    </source>
</evidence>
<organism evidence="2 3">
    <name type="scientific">Chania multitudinisentens RB-25</name>
    <dbReference type="NCBI Taxonomy" id="1441930"/>
    <lineage>
        <taxon>Bacteria</taxon>
        <taxon>Pseudomonadati</taxon>
        <taxon>Pseudomonadota</taxon>
        <taxon>Gammaproteobacteria</taxon>
        <taxon>Enterobacterales</taxon>
        <taxon>Yersiniaceae</taxon>
        <taxon>Chania</taxon>
    </lineage>
</organism>
<gene>
    <name evidence="2" type="ORF">Z042_16080</name>
</gene>
<reference evidence="2 3" key="2">
    <citation type="submission" date="2015-03" db="EMBL/GenBank/DDBJ databases">
        <authorList>
            <person name="Chan K.-G."/>
        </authorList>
    </citation>
    <scope>NUCLEOTIDE SEQUENCE [LARGE SCALE GENOMIC DNA]</scope>
    <source>
        <strain evidence="2 3">RB-25</strain>
    </source>
</reference>
<dbReference type="InterPro" id="IPR010657">
    <property type="entry name" value="ImpA_N"/>
</dbReference>
<proteinExistence type="predicted"/>
<dbReference type="Pfam" id="PF06812">
    <property type="entry name" value="ImpA_N"/>
    <property type="match status" value="1"/>
</dbReference>